<accession>A0ABR6RFS8</accession>
<gene>
    <name evidence="2" type="ORF">HNP33_002085</name>
</gene>
<keyword evidence="1" id="KW-0812">Transmembrane</keyword>
<dbReference type="InterPro" id="IPR032124">
    <property type="entry name" value="Phage_F116_holin"/>
</dbReference>
<keyword evidence="3" id="KW-1185">Reference proteome</keyword>
<keyword evidence="1" id="KW-0472">Membrane</keyword>
<evidence type="ECO:0008006" key="4">
    <source>
        <dbReference type="Google" id="ProtNLM"/>
    </source>
</evidence>
<name>A0ABR6RFS8_9BURK</name>
<protein>
    <recommendedName>
        <fullName evidence="4">Holin</fullName>
    </recommendedName>
</protein>
<dbReference type="Proteomes" id="UP000562492">
    <property type="component" value="Unassembled WGS sequence"/>
</dbReference>
<dbReference type="Pfam" id="PF16082">
    <property type="entry name" value="Phage_holin_2_4"/>
    <property type="match status" value="1"/>
</dbReference>
<keyword evidence="1" id="KW-1133">Transmembrane helix</keyword>
<dbReference type="EMBL" id="JACHKZ010000010">
    <property type="protein sequence ID" value="MBB6578017.1"/>
    <property type="molecule type" value="Genomic_DNA"/>
</dbReference>
<evidence type="ECO:0000256" key="1">
    <source>
        <dbReference type="SAM" id="Phobius"/>
    </source>
</evidence>
<evidence type="ECO:0000313" key="3">
    <source>
        <dbReference type="Proteomes" id="UP000562492"/>
    </source>
</evidence>
<sequence length="80" mass="8579">MSNGAENGAIVAGKAAAYGGATGAFVSGLTVSEWGVIGGLLIGVLGWACSQYWSWRKDRREAREMEARMQHKFGTGWDEL</sequence>
<reference evidence="2 3" key="1">
    <citation type="submission" date="2020-08" db="EMBL/GenBank/DDBJ databases">
        <title>Functional genomics of gut bacteria from endangered species of beetles.</title>
        <authorList>
            <person name="Carlos-Shanley C."/>
        </authorList>
    </citation>
    <scope>NUCLEOTIDE SEQUENCE [LARGE SCALE GENOMIC DNA]</scope>
    <source>
        <strain evidence="2 3">S00124</strain>
    </source>
</reference>
<dbReference type="RefSeq" id="WP_184708059.1">
    <property type="nucleotide sequence ID" value="NZ_CP083451.1"/>
</dbReference>
<evidence type="ECO:0000313" key="2">
    <source>
        <dbReference type="EMBL" id="MBB6578017.1"/>
    </source>
</evidence>
<comment type="caution">
    <text evidence="2">The sequence shown here is derived from an EMBL/GenBank/DDBJ whole genome shotgun (WGS) entry which is preliminary data.</text>
</comment>
<proteinExistence type="predicted"/>
<feature type="transmembrane region" description="Helical" evidence="1">
    <location>
        <begin position="34"/>
        <end position="55"/>
    </location>
</feature>
<organism evidence="2 3">
    <name type="scientific">Comamonas odontotermitis</name>
    <dbReference type="NCBI Taxonomy" id="379895"/>
    <lineage>
        <taxon>Bacteria</taxon>
        <taxon>Pseudomonadati</taxon>
        <taxon>Pseudomonadota</taxon>
        <taxon>Betaproteobacteria</taxon>
        <taxon>Burkholderiales</taxon>
        <taxon>Comamonadaceae</taxon>
        <taxon>Comamonas</taxon>
    </lineage>
</organism>